<dbReference type="EnsemblMetazoa" id="GPAI027872-RA">
    <property type="protein sequence ID" value="GPAI027872-PA"/>
    <property type="gene ID" value="GPAI027872"/>
</dbReference>
<accession>A0A1A9ZX63</accession>
<reference evidence="2" key="1">
    <citation type="submission" date="2014-03" db="EMBL/GenBank/DDBJ databases">
        <authorList>
            <person name="Aksoy S."/>
            <person name="Warren W."/>
            <person name="Wilson R.K."/>
        </authorList>
    </citation>
    <scope>NUCLEOTIDE SEQUENCE [LARGE SCALE GENOMIC DNA]</scope>
    <source>
        <strain evidence="2">IAEA</strain>
    </source>
</reference>
<reference evidence="1" key="2">
    <citation type="submission" date="2020-05" db="UniProtKB">
        <authorList>
            <consortium name="EnsemblMetazoa"/>
        </authorList>
    </citation>
    <scope>IDENTIFICATION</scope>
    <source>
        <strain evidence="1">IAEA</strain>
    </source>
</reference>
<proteinExistence type="predicted"/>
<protein>
    <submittedName>
        <fullName evidence="1">Uncharacterized protein</fullName>
    </submittedName>
</protein>
<sequence length="125" mass="14012">MMYTTRRVIVASEVRLKLLFASEDVDDVNVLGNSFLVNTSELLFLCKYIERSLSLTVASIFVSSGSVSDNGRLIMQSFFLYEGNEAVSAGKFITKFSAPSSKNIWNINCNFFQSSPYSMSNIYNN</sequence>
<dbReference type="AlphaFoldDB" id="A0A1A9ZX63"/>
<dbReference type="VEuPathDB" id="VectorBase:GPAI027872"/>
<dbReference type="Proteomes" id="UP000092445">
    <property type="component" value="Unassembled WGS sequence"/>
</dbReference>
<evidence type="ECO:0000313" key="1">
    <source>
        <dbReference type="EnsemblMetazoa" id="GPAI027872-PA"/>
    </source>
</evidence>
<name>A0A1A9ZX63_GLOPL</name>
<organism evidence="1 2">
    <name type="scientific">Glossina pallidipes</name>
    <name type="common">Tsetse fly</name>
    <dbReference type="NCBI Taxonomy" id="7398"/>
    <lineage>
        <taxon>Eukaryota</taxon>
        <taxon>Metazoa</taxon>
        <taxon>Ecdysozoa</taxon>
        <taxon>Arthropoda</taxon>
        <taxon>Hexapoda</taxon>
        <taxon>Insecta</taxon>
        <taxon>Pterygota</taxon>
        <taxon>Neoptera</taxon>
        <taxon>Endopterygota</taxon>
        <taxon>Diptera</taxon>
        <taxon>Brachycera</taxon>
        <taxon>Muscomorpha</taxon>
        <taxon>Hippoboscoidea</taxon>
        <taxon>Glossinidae</taxon>
        <taxon>Glossina</taxon>
    </lineage>
</organism>
<keyword evidence="2" id="KW-1185">Reference proteome</keyword>
<evidence type="ECO:0000313" key="2">
    <source>
        <dbReference type="Proteomes" id="UP000092445"/>
    </source>
</evidence>